<keyword evidence="3 4" id="KW-0732">Signal</keyword>
<name>A0A6G4U6Y3_9ACTN</name>
<dbReference type="AlphaFoldDB" id="A0A6G4U6Y3"/>
<proteinExistence type="inferred from homology"/>
<evidence type="ECO:0000256" key="4">
    <source>
        <dbReference type="SAM" id="SignalP"/>
    </source>
</evidence>
<evidence type="ECO:0000256" key="1">
    <source>
        <dbReference type="ARBA" id="ARBA00008520"/>
    </source>
</evidence>
<evidence type="ECO:0000256" key="2">
    <source>
        <dbReference type="ARBA" id="ARBA00022448"/>
    </source>
</evidence>
<dbReference type="Proteomes" id="UP000481583">
    <property type="component" value="Unassembled WGS sequence"/>
</dbReference>
<dbReference type="Pfam" id="PF13416">
    <property type="entry name" value="SBP_bac_8"/>
    <property type="match status" value="1"/>
</dbReference>
<dbReference type="RefSeq" id="WP_165240449.1">
    <property type="nucleotide sequence ID" value="NZ_JAAKZV010000127.1"/>
</dbReference>
<dbReference type="EMBL" id="JAAKZV010000127">
    <property type="protein sequence ID" value="NGN67148.1"/>
    <property type="molecule type" value="Genomic_DNA"/>
</dbReference>
<keyword evidence="2" id="KW-0813">Transport</keyword>
<evidence type="ECO:0000256" key="3">
    <source>
        <dbReference type="ARBA" id="ARBA00022729"/>
    </source>
</evidence>
<dbReference type="InterPro" id="IPR006059">
    <property type="entry name" value="SBP"/>
</dbReference>
<dbReference type="PANTHER" id="PTHR43649">
    <property type="entry name" value="ARABINOSE-BINDING PROTEIN-RELATED"/>
    <property type="match status" value="1"/>
</dbReference>
<dbReference type="PROSITE" id="PS51257">
    <property type="entry name" value="PROKAR_LIPOPROTEIN"/>
    <property type="match status" value="1"/>
</dbReference>
<organism evidence="5 6">
    <name type="scientific">Streptomyces coryli</name>
    <dbReference type="NCBI Taxonomy" id="1128680"/>
    <lineage>
        <taxon>Bacteria</taxon>
        <taxon>Bacillati</taxon>
        <taxon>Actinomycetota</taxon>
        <taxon>Actinomycetes</taxon>
        <taxon>Kitasatosporales</taxon>
        <taxon>Streptomycetaceae</taxon>
        <taxon>Streptomyces</taxon>
    </lineage>
</organism>
<keyword evidence="6" id="KW-1185">Reference proteome</keyword>
<feature type="signal peptide" evidence="4">
    <location>
        <begin position="1"/>
        <end position="19"/>
    </location>
</feature>
<accession>A0A6G4U6Y3</accession>
<evidence type="ECO:0000313" key="6">
    <source>
        <dbReference type="Proteomes" id="UP000481583"/>
    </source>
</evidence>
<feature type="chain" id="PRO_5039069692" evidence="4">
    <location>
        <begin position="20"/>
        <end position="448"/>
    </location>
</feature>
<protein>
    <submittedName>
        <fullName evidence="5">Extracellular solute-binding protein</fullName>
    </submittedName>
</protein>
<sequence length="448" mass="47897">MRRLVVLAAVAALLAGACAAPRAGTAADPVELRIATGSDLTSGGIRRKLIEAWDDRHENVTVKIVELAEDADRQRSQLAAALQAGNKDGYDIVNLDVTWTAEFAEQELIAPLDATLTRSLKGLRPQIRQTVRYEDKSWAVPWNTDVGLLYYRADLLGRDFAPDDYGDLTAAVARFRTQRDQQVTAGLITQLSPYEGLTVNAHEAVWRHKGTIVDGDGEVRVAEPAARAGLDELAASFKPAGPYDPGNPPLPLLSADSLGATETTSVERFLAGETLAMRNWPFALDRLADAENKRGDGPRAEYGVTTLPGPAALGGQNLALTTGAPQEARQLVADLTGTAAGRCLRAGGFVPAREEALTGDCAARLVKGGRPEQADVPDRLRGEYDAALDDALDAAKARPVTPYYAAVTRDIQEAVHEQLAARQRGRAVPEGADVESLADRLDQALKGQ</sequence>
<dbReference type="Gene3D" id="3.40.190.10">
    <property type="entry name" value="Periplasmic binding protein-like II"/>
    <property type="match status" value="2"/>
</dbReference>
<comment type="similarity">
    <text evidence="1">Belongs to the bacterial solute-binding protein 1 family.</text>
</comment>
<dbReference type="SUPFAM" id="SSF53850">
    <property type="entry name" value="Periplasmic binding protein-like II"/>
    <property type="match status" value="1"/>
</dbReference>
<dbReference type="PANTHER" id="PTHR43649:SF34">
    <property type="entry name" value="ABC TRANSPORTER PERIPLASMIC-BINDING PROTEIN YCJN-RELATED"/>
    <property type="match status" value="1"/>
</dbReference>
<comment type="caution">
    <text evidence="5">The sequence shown here is derived from an EMBL/GenBank/DDBJ whole genome shotgun (WGS) entry which is preliminary data.</text>
</comment>
<reference evidence="5 6" key="1">
    <citation type="submission" date="2020-02" db="EMBL/GenBank/DDBJ databases">
        <title>Whole-genome analyses of novel actinobacteria.</title>
        <authorList>
            <person name="Sahin N."/>
        </authorList>
    </citation>
    <scope>NUCLEOTIDE SEQUENCE [LARGE SCALE GENOMIC DNA]</scope>
    <source>
        <strain evidence="5 6">A7024</strain>
    </source>
</reference>
<dbReference type="InterPro" id="IPR050490">
    <property type="entry name" value="Bact_solute-bd_prot1"/>
</dbReference>
<evidence type="ECO:0000313" key="5">
    <source>
        <dbReference type="EMBL" id="NGN67148.1"/>
    </source>
</evidence>
<gene>
    <name evidence="5" type="ORF">G5C51_24975</name>
</gene>